<dbReference type="EMBL" id="CP058214">
    <property type="protein sequence ID" value="QPC44641.1"/>
    <property type="molecule type" value="Genomic_DNA"/>
</dbReference>
<dbReference type="AlphaFoldDB" id="A0A7S8HDF8"/>
<gene>
    <name evidence="1" type="ORF">HW532_19210</name>
</gene>
<dbReference type="RefSeq" id="WP_213162012.1">
    <property type="nucleotide sequence ID" value="NZ_CP058214.1"/>
</dbReference>
<dbReference type="KEGG" id="kmn:HW532_19210"/>
<name>A0A7S8HDF8_9HYPH</name>
<evidence type="ECO:0000313" key="2">
    <source>
        <dbReference type="Proteomes" id="UP000593594"/>
    </source>
</evidence>
<protein>
    <submittedName>
        <fullName evidence="1">Uncharacterized protein</fullName>
    </submittedName>
</protein>
<evidence type="ECO:0000313" key="1">
    <source>
        <dbReference type="EMBL" id="QPC44641.1"/>
    </source>
</evidence>
<sequence length="57" mass="6252">MGWITTGIGALIPLVLAWRLVDRIMKSAGDAIEERDERLARKIAAEMKKGDGEEAKA</sequence>
<organism evidence="1 2">
    <name type="scientific">Kaustia mangrovi</name>
    <dbReference type="NCBI Taxonomy" id="2593653"/>
    <lineage>
        <taxon>Bacteria</taxon>
        <taxon>Pseudomonadati</taxon>
        <taxon>Pseudomonadota</taxon>
        <taxon>Alphaproteobacteria</taxon>
        <taxon>Hyphomicrobiales</taxon>
        <taxon>Parvibaculaceae</taxon>
        <taxon>Kaustia</taxon>
    </lineage>
</organism>
<reference evidence="1 2" key="1">
    <citation type="submission" date="2020-06" db="EMBL/GenBank/DDBJ databases">
        <title>Genome sequence of 2 isolates from Red Sea Mangroves.</title>
        <authorList>
            <person name="Sefrji F."/>
            <person name="Michoud G."/>
            <person name="Merlino G."/>
            <person name="Daffonchio D."/>
        </authorList>
    </citation>
    <scope>NUCLEOTIDE SEQUENCE [LARGE SCALE GENOMIC DNA]</scope>
    <source>
        <strain evidence="1 2">R1DC25</strain>
    </source>
</reference>
<keyword evidence="2" id="KW-1185">Reference proteome</keyword>
<accession>A0A7S8HDF8</accession>
<proteinExistence type="predicted"/>
<dbReference type="Proteomes" id="UP000593594">
    <property type="component" value="Chromosome"/>
</dbReference>